<keyword evidence="6 7" id="KW-0472">Membrane</keyword>
<organism evidence="9 10">
    <name type="scientific">Bifidobacterium canis</name>
    <dbReference type="NCBI Taxonomy" id="2610880"/>
    <lineage>
        <taxon>Bacteria</taxon>
        <taxon>Bacillati</taxon>
        <taxon>Actinomycetota</taxon>
        <taxon>Actinomycetes</taxon>
        <taxon>Bifidobacteriales</taxon>
        <taxon>Bifidobacteriaceae</taxon>
        <taxon>Bifidobacterium</taxon>
    </lineage>
</organism>
<feature type="domain" description="ABC transmembrane type-1" evidence="8">
    <location>
        <begin position="71"/>
        <end position="283"/>
    </location>
</feature>
<dbReference type="SUPFAM" id="SSF160964">
    <property type="entry name" value="MalF N-terminal region-like"/>
    <property type="match status" value="1"/>
</dbReference>
<evidence type="ECO:0000256" key="7">
    <source>
        <dbReference type="RuleBase" id="RU363032"/>
    </source>
</evidence>
<dbReference type="Proteomes" id="UP000487882">
    <property type="component" value="Unassembled WGS sequence"/>
</dbReference>
<evidence type="ECO:0000313" key="10">
    <source>
        <dbReference type="Proteomes" id="UP000487882"/>
    </source>
</evidence>
<accession>A0A7K1J6N5</accession>
<dbReference type="PANTHER" id="PTHR30193:SF37">
    <property type="entry name" value="INNER MEMBRANE ABC TRANSPORTER PERMEASE PROTEIN YCJO"/>
    <property type="match status" value="1"/>
</dbReference>
<dbReference type="AlphaFoldDB" id="A0A7K1J6N5"/>
<dbReference type="GO" id="GO:0005886">
    <property type="term" value="C:plasma membrane"/>
    <property type="evidence" value="ECO:0007669"/>
    <property type="project" value="UniProtKB-SubCell"/>
</dbReference>
<protein>
    <submittedName>
        <fullName evidence="9">Glycerol-3-phosphate ABC transporter permease</fullName>
    </submittedName>
</protein>
<keyword evidence="5 7" id="KW-1133">Transmembrane helix</keyword>
<evidence type="ECO:0000256" key="3">
    <source>
        <dbReference type="ARBA" id="ARBA00022475"/>
    </source>
</evidence>
<keyword evidence="2 7" id="KW-0813">Transport</keyword>
<feature type="transmembrane region" description="Helical" evidence="7">
    <location>
        <begin position="108"/>
        <end position="129"/>
    </location>
</feature>
<evidence type="ECO:0000256" key="1">
    <source>
        <dbReference type="ARBA" id="ARBA00004651"/>
    </source>
</evidence>
<dbReference type="GO" id="GO:0055085">
    <property type="term" value="P:transmembrane transport"/>
    <property type="evidence" value="ECO:0007669"/>
    <property type="project" value="InterPro"/>
</dbReference>
<evidence type="ECO:0000256" key="5">
    <source>
        <dbReference type="ARBA" id="ARBA00022989"/>
    </source>
</evidence>
<sequence>MSKTLRTLRKSRINLFYVPALVLMLLFVAYPFAQAIHLSFTNWNGYSQTMHAVGFANYVSMLHDPNLRTAFINTLIYGFGSAFFQNVLGLLFALFLNSRFRGHSIVRTFIYLPVMISGLIMGYIIYYFVQYDGGIFNEILGWFGAAPVDFMAQRWRAVLIITAINIWQYAGISMVIYMAGLQSIPTTYYEAARIDGAGTLRCFWSITLPLITPAMATAVVMNLIGGLKLFDVIMALTGGGPGFATNSLSTYISNQYFNAQRAGYSAAVGIATFLLIVLVAGIFNHLFATRELEA</sequence>
<dbReference type="InterPro" id="IPR035906">
    <property type="entry name" value="MetI-like_sf"/>
</dbReference>
<dbReference type="SUPFAM" id="SSF161098">
    <property type="entry name" value="MetI-like"/>
    <property type="match status" value="1"/>
</dbReference>
<feature type="transmembrane region" description="Helical" evidence="7">
    <location>
        <begin position="264"/>
        <end position="287"/>
    </location>
</feature>
<dbReference type="RefSeq" id="WP_155588977.1">
    <property type="nucleotide sequence ID" value="NZ_WNLP01000007.1"/>
</dbReference>
<feature type="transmembrane region" description="Helical" evidence="7">
    <location>
        <begin position="75"/>
        <end position="96"/>
    </location>
</feature>
<evidence type="ECO:0000256" key="2">
    <source>
        <dbReference type="ARBA" id="ARBA00022448"/>
    </source>
</evidence>
<dbReference type="EMBL" id="WNLP01000007">
    <property type="protein sequence ID" value="MUH60110.1"/>
    <property type="molecule type" value="Genomic_DNA"/>
</dbReference>
<keyword evidence="3" id="KW-1003">Cell membrane</keyword>
<keyword evidence="10" id="KW-1185">Reference proteome</keyword>
<comment type="subcellular location">
    <subcellularLocation>
        <location evidence="1 7">Cell membrane</location>
        <topology evidence="1 7">Multi-pass membrane protein</topology>
    </subcellularLocation>
</comment>
<dbReference type="Gene3D" id="1.10.3720.10">
    <property type="entry name" value="MetI-like"/>
    <property type="match status" value="1"/>
</dbReference>
<keyword evidence="4 7" id="KW-0812">Transmembrane</keyword>
<dbReference type="CDD" id="cd06261">
    <property type="entry name" value="TM_PBP2"/>
    <property type="match status" value="1"/>
</dbReference>
<comment type="caution">
    <text evidence="9">The sequence shown here is derived from an EMBL/GenBank/DDBJ whole genome shotgun (WGS) entry which is preliminary data.</text>
</comment>
<dbReference type="InterPro" id="IPR051393">
    <property type="entry name" value="ABC_transporter_permease"/>
</dbReference>
<dbReference type="PROSITE" id="PS50928">
    <property type="entry name" value="ABC_TM1"/>
    <property type="match status" value="1"/>
</dbReference>
<dbReference type="PANTHER" id="PTHR30193">
    <property type="entry name" value="ABC TRANSPORTER PERMEASE PROTEIN"/>
    <property type="match status" value="1"/>
</dbReference>
<evidence type="ECO:0000256" key="4">
    <source>
        <dbReference type="ARBA" id="ARBA00022692"/>
    </source>
</evidence>
<evidence type="ECO:0000256" key="6">
    <source>
        <dbReference type="ARBA" id="ARBA00023136"/>
    </source>
</evidence>
<reference evidence="9 10" key="1">
    <citation type="submission" date="2019-09" db="EMBL/GenBank/DDBJ databases">
        <title>Bifidobacterium canis sp. nov., isolated from the digestive tract of German Shepherd dog puppy.</title>
        <authorList>
            <person name="Bunesova V."/>
        </authorList>
    </citation>
    <scope>NUCLEOTIDE SEQUENCE [LARGE SCALE GENOMIC DNA]</scope>
    <source>
        <strain evidence="9 10">GSD1FS</strain>
    </source>
</reference>
<gene>
    <name evidence="9" type="ORF">GSD1FS_1461</name>
</gene>
<feature type="transmembrane region" description="Helical" evidence="7">
    <location>
        <begin position="202"/>
        <end position="224"/>
    </location>
</feature>
<proteinExistence type="inferred from homology"/>
<comment type="similarity">
    <text evidence="7">Belongs to the binding-protein-dependent transport system permease family.</text>
</comment>
<feature type="transmembrane region" description="Helical" evidence="7">
    <location>
        <begin position="157"/>
        <end position="181"/>
    </location>
</feature>
<dbReference type="Pfam" id="PF00528">
    <property type="entry name" value="BPD_transp_1"/>
    <property type="match status" value="1"/>
</dbReference>
<feature type="transmembrane region" description="Helical" evidence="7">
    <location>
        <begin position="12"/>
        <end position="33"/>
    </location>
</feature>
<evidence type="ECO:0000313" key="9">
    <source>
        <dbReference type="EMBL" id="MUH60110.1"/>
    </source>
</evidence>
<dbReference type="InterPro" id="IPR000515">
    <property type="entry name" value="MetI-like"/>
</dbReference>
<name>A0A7K1J6N5_9BIFI</name>
<evidence type="ECO:0000259" key="8">
    <source>
        <dbReference type="PROSITE" id="PS50928"/>
    </source>
</evidence>